<dbReference type="SUPFAM" id="SSF52540">
    <property type="entry name" value="P-loop containing nucleoside triphosphate hydrolases"/>
    <property type="match status" value="2"/>
</dbReference>
<feature type="domain" description="UVR" evidence="16">
    <location>
        <begin position="641"/>
        <end position="676"/>
    </location>
</feature>
<evidence type="ECO:0000259" key="18">
    <source>
        <dbReference type="PROSITE" id="PS51194"/>
    </source>
</evidence>
<dbReference type="GO" id="GO:0016887">
    <property type="term" value="F:ATP hydrolysis activity"/>
    <property type="evidence" value="ECO:0007669"/>
    <property type="project" value="InterPro"/>
</dbReference>
<proteinExistence type="inferred from homology"/>
<dbReference type="GO" id="GO:0009432">
    <property type="term" value="P:SOS response"/>
    <property type="evidence" value="ECO:0007669"/>
    <property type="project" value="UniProtKB-UniRule"/>
</dbReference>
<dbReference type="HAMAP" id="MF_00204">
    <property type="entry name" value="UvrB"/>
    <property type="match status" value="1"/>
</dbReference>
<feature type="short sequence motif" description="Beta-hairpin" evidence="13">
    <location>
        <begin position="106"/>
        <end position="129"/>
    </location>
</feature>
<evidence type="ECO:0000256" key="10">
    <source>
        <dbReference type="ARBA" id="ARBA00023236"/>
    </source>
</evidence>
<accession>A0A7W8HDS7</accession>
<dbReference type="EMBL" id="JACHGB010000001">
    <property type="protein sequence ID" value="MBB5270214.1"/>
    <property type="molecule type" value="Genomic_DNA"/>
</dbReference>
<evidence type="ECO:0000256" key="11">
    <source>
        <dbReference type="ARBA" id="ARBA00026033"/>
    </source>
</evidence>
<keyword evidence="9 13" id="KW-0234">DNA repair</keyword>
<evidence type="ECO:0000256" key="6">
    <source>
        <dbReference type="ARBA" id="ARBA00022769"/>
    </source>
</evidence>
<keyword evidence="10 13" id="KW-0742">SOS response</keyword>
<dbReference type="InterPro" id="IPR001650">
    <property type="entry name" value="Helicase_C-like"/>
</dbReference>
<dbReference type="InterPro" id="IPR036876">
    <property type="entry name" value="UVR_dom_sf"/>
</dbReference>
<comment type="subcellular location">
    <subcellularLocation>
        <location evidence="1 13 14">Cytoplasm</location>
    </subcellularLocation>
</comment>
<dbReference type="PROSITE" id="PS51194">
    <property type="entry name" value="HELICASE_CTER"/>
    <property type="match status" value="1"/>
</dbReference>
<evidence type="ECO:0000256" key="3">
    <source>
        <dbReference type="ARBA" id="ARBA00022490"/>
    </source>
</evidence>
<keyword evidence="4 13" id="KW-0547">Nucleotide-binding</keyword>
<evidence type="ECO:0000313" key="20">
    <source>
        <dbReference type="Proteomes" id="UP000532440"/>
    </source>
</evidence>
<dbReference type="GO" id="GO:0005737">
    <property type="term" value="C:cytoplasm"/>
    <property type="evidence" value="ECO:0007669"/>
    <property type="project" value="UniProtKB-SubCell"/>
</dbReference>
<comment type="function">
    <text evidence="13">The UvrABC repair system catalyzes the recognition and processing of DNA lesions. A damage recognition complex composed of 2 UvrA and 2 UvrB subunits scans DNA for abnormalities. Upon binding of the UvrA(2)B(2) complex to a putative damaged site, the DNA wraps around one UvrB monomer. DNA wrap is dependent on ATP binding by UvrB and probably causes local melting of the DNA helix, facilitating insertion of UvrB beta-hairpin between the DNA strands. Then UvrB probes one DNA strand for the presence of a lesion. If a lesion is found the UvrA subunits dissociate and the UvrB-DNA preincision complex is formed. This complex is subsequently bound by UvrC and the second UvrB is released. If no lesion is found, the DNA wraps around the other UvrB subunit that will check the other stand for damage.</text>
</comment>
<feature type="binding site" evidence="13">
    <location>
        <begin position="53"/>
        <end position="60"/>
    </location>
    <ligand>
        <name>ATP</name>
        <dbReference type="ChEBI" id="CHEBI:30616"/>
    </ligand>
</feature>
<dbReference type="Pfam" id="PF17757">
    <property type="entry name" value="UvrB_inter"/>
    <property type="match status" value="1"/>
</dbReference>
<dbReference type="InterPro" id="IPR001943">
    <property type="entry name" value="UVR_dom"/>
</dbReference>
<dbReference type="Proteomes" id="UP000532440">
    <property type="component" value="Unassembled WGS sequence"/>
</dbReference>
<evidence type="ECO:0000313" key="19">
    <source>
        <dbReference type="EMBL" id="MBB5270214.1"/>
    </source>
</evidence>
<protein>
    <recommendedName>
        <fullName evidence="12 13">UvrABC system protein B</fullName>
        <shortName evidence="13">Protein UvrB</shortName>
    </recommendedName>
    <alternativeName>
        <fullName evidence="13">Excinuclease ABC subunit B</fullName>
    </alternativeName>
</protein>
<evidence type="ECO:0000256" key="13">
    <source>
        <dbReference type="HAMAP-Rule" id="MF_00204"/>
    </source>
</evidence>
<organism evidence="19 20">
    <name type="scientific">Quisquiliibacterium transsilvanicum</name>
    <dbReference type="NCBI Taxonomy" id="1549638"/>
    <lineage>
        <taxon>Bacteria</taxon>
        <taxon>Pseudomonadati</taxon>
        <taxon>Pseudomonadota</taxon>
        <taxon>Betaproteobacteria</taxon>
        <taxon>Burkholderiales</taxon>
        <taxon>Burkholderiaceae</taxon>
        <taxon>Quisquiliibacterium</taxon>
    </lineage>
</organism>
<dbReference type="InterPro" id="IPR006935">
    <property type="entry name" value="Helicase/UvrB_N"/>
</dbReference>
<dbReference type="InterPro" id="IPR027417">
    <property type="entry name" value="P-loop_NTPase"/>
</dbReference>
<sequence>MTGLVPDSSKFISYPGSPFQLYQPFAPAGDQPEAISRLVEGVEDGLSFQTLLGVTGSGKTFTMANVIARTGRPALVLAPNKTLAAQLYAEMREFFPNNAVEYFVSYYDYYQPEAYVPQRDLFIEKDSSINEHIEQMRLSATKSLLERRDTIIVGTVSCIYGIGNPHDYHAMILTLRVRDRLSQRDVLQRLVGMQYKRSDMEFARGNFRVRGDTIDIFPAEHAELAVRVELFDDEIESIQLFDPLTGKVRQKVPRFTVYPSSHYVTPRATVLRAIEDIKVELAERLKHFYAEGKLVEAQRLEQRTRFDLEMLQELGFCKGIENYSRHLSGAKAGEPPPTLVDYLPADALMIIDESHVTIGQLGGMYRGDRSRKETLVDYGFRLPSALDNRPLKFEEFEGKVRQCVFVSATPAAYEAEHSGQVVEQVVRPTGLIDPDVQVRPAVNQVDDVLSEINERAAVGDRVLVTTLTKRMAEDLTDYLGEHGVKVRYLHSDIDTVERVEIIRDLRLGVFDVLVGINLLREGLDIPEVSLVAILDADKEGFLRSERSLIQTIGRAARNLNGKAILYADRITDSMRRAIDETERRRVKQVAHNTAHGIVPRGVRKQVRELIDGVYDPQQVRDDLAAEREQARYEVLGEKGAAKELKRLEKQMLEHARNLEFEKAARVRDQLAVLKQQIFGASGNANVLAFVADRAA</sequence>
<evidence type="ECO:0000259" key="17">
    <source>
        <dbReference type="PROSITE" id="PS51192"/>
    </source>
</evidence>
<feature type="coiled-coil region" evidence="15">
    <location>
        <begin position="637"/>
        <end position="664"/>
    </location>
</feature>
<dbReference type="Pfam" id="PF02151">
    <property type="entry name" value="UVR"/>
    <property type="match status" value="1"/>
</dbReference>
<dbReference type="CDD" id="cd17916">
    <property type="entry name" value="DEXHc_UvrB"/>
    <property type="match status" value="1"/>
</dbReference>
<dbReference type="SMART" id="SM00490">
    <property type="entry name" value="HELICc"/>
    <property type="match status" value="1"/>
</dbReference>
<evidence type="ECO:0000256" key="4">
    <source>
        <dbReference type="ARBA" id="ARBA00022741"/>
    </source>
</evidence>
<dbReference type="SMART" id="SM00487">
    <property type="entry name" value="DEXDc"/>
    <property type="match status" value="1"/>
</dbReference>
<comment type="domain">
    <text evidence="13">The beta-hairpin motif is involved in DNA binding.</text>
</comment>
<dbReference type="CDD" id="cd18790">
    <property type="entry name" value="SF2_C_UvrB"/>
    <property type="match status" value="1"/>
</dbReference>
<gene>
    <name evidence="13" type="primary">uvrB</name>
    <name evidence="19" type="ORF">HNQ70_000198</name>
</gene>
<dbReference type="GO" id="GO:0006289">
    <property type="term" value="P:nucleotide-excision repair"/>
    <property type="evidence" value="ECO:0007669"/>
    <property type="project" value="UniProtKB-UniRule"/>
</dbReference>
<dbReference type="InterPro" id="IPR004807">
    <property type="entry name" value="UvrB"/>
</dbReference>
<dbReference type="RefSeq" id="WP_183963427.1">
    <property type="nucleotide sequence ID" value="NZ_BAABEW010000003.1"/>
</dbReference>
<dbReference type="PANTHER" id="PTHR24029:SF0">
    <property type="entry name" value="UVRABC SYSTEM PROTEIN B"/>
    <property type="match status" value="1"/>
</dbReference>
<dbReference type="Pfam" id="PF00271">
    <property type="entry name" value="Helicase_C"/>
    <property type="match status" value="1"/>
</dbReference>
<dbReference type="NCBIfam" id="NF003673">
    <property type="entry name" value="PRK05298.1"/>
    <property type="match status" value="1"/>
</dbReference>
<evidence type="ECO:0000256" key="9">
    <source>
        <dbReference type="ARBA" id="ARBA00023204"/>
    </source>
</evidence>
<comment type="similarity">
    <text evidence="2 13 14">Belongs to the UvrB family.</text>
</comment>
<dbReference type="AlphaFoldDB" id="A0A7W8HDS7"/>
<keyword evidence="6 13" id="KW-0228">DNA excision</keyword>
<evidence type="ECO:0000256" key="1">
    <source>
        <dbReference type="ARBA" id="ARBA00004496"/>
    </source>
</evidence>
<dbReference type="GO" id="GO:0005524">
    <property type="term" value="F:ATP binding"/>
    <property type="evidence" value="ECO:0007669"/>
    <property type="project" value="UniProtKB-UniRule"/>
</dbReference>
<evidence type="ECO:0000256" key="5">
    <source>
        <dbReference type="ARBA" id="ARBA00022763"/>
    </source>
</evidence>
<dbReference type="GO" id="GO:0009381">
    <property type="term" value="F:excinuclease ABC activity"/>
    <property type="evidence" value="ECO:0007669"/>
    <property type="project" value="UniProtKB-UniRule"/>
</dbReference>
<dbReference type="NCBIfam" id="TIGR00631">
    <property type="entry name" value="uvrb"/>
    <property type="match status" value="1"/>
</dbReference>
<comment type="caution">
    <text evidence="19">The sequence shown here is derived from an EMBL/GenBank/DDBJ whole genome shotgun (WGS) entry which is preliminary data.</text>
</comment>
<keyword evidence="20" id="KW-1185">Reference proteome</keyword>
<feature type="domain" description="Helicase ATP-binding" evidence="17">
    <location>
        <begin position="40"/>
        <end position="174"/>
    </location>
</feature>
<dbReference type="Gene3D" id="3.40.50.300">
    <property type="entry name" value="P-loop containing nucleotide triphosphate hydrolases"/>
    <property type="match status" value="3"/>
</dbReference>
<dbReference type="FunFam" id="3.40.50.300:FF:000477">
    <property type="entry name" value="UvrABC system protein B"/>
    <property type="match status" value="1"/>
</dbReference>
<dbReference type="GO" id="GO:0009380">
    <property type="term" value="C:excinuclease repair complex"/>
    <property type="evidence" value="ECO:0007669"/>
    <property type="project" value="InterPro"/>
</dbReference>
<dbReference type="PROSITE" id="PS51192">
    <property type="entry name" value="HELICASE_ATP_BIND_1"/>
    <property type="match status" value="1"/>
</dbReference>
<feature type="domain" description="Helicase C-terminal" evidence="18">
    <location>
        <begin position="444"/>
        <end position="597"/>
    </location>
</feature>
<keyword evidence="8 13" id="KW-0267">Excision nuclease</keyword>
<reference evidence="19 20" key="1">
    <citation type="submission" date="2020-08" db="EMBL/GenBank/DDBJ databases">
        <title>Genomic Encyclopedia of Type Strains, Phase IV (KMG-IV): sequencing the most valuable type-strain genomes for metagenomic binning, comparative biology and taxonomic classification.</title>
        <authorList>
            <person name="Goeker M."/>
        </authorList>
    </citation>
    <scope>NUCLEOTIDE SEQUENCE [LARGE SCALE GENOMIC DNA]</scope>
    <source>
        <strain evidence="19 20">DSM 29781</strain>
    </source>
</reference>
<name>A0A7W8HDS7_9BURK</name>
<dbReference type="PROSITE" id="PS50151">
    <property type="entry name" value="UVR"/>
    <property type="match status" value="1"/>
</dbReference>
<keyword evidence="15" id="KW-0175">Coiled coil</keyword>
<dbReference type="InterPro" id="IPR041471">
    <property type="entry name" value="UvrB_inter"/>
</dbReference>
<dbReference type="Pfam" id="PF12344">
    <property type="entry name" value="UvrB"/>
    <property type="match status" value="1"/>
</dbReference>
<dbReference type="PANTHER" id="PTHR24029">
    <property type="entry name" value="UVRABC SYSTEM PROTEIN B"/>
    <property type="match status" value="1"/>
</dbReference>
<dbReference type="Gene3D" id="6.10.140.240">
    <property type="match status" value="1"/>
</dbReference>
<evidence type="ECO:0000256" key="14">
    <source>
        <dbReference type="RuleBase" id="RU003587"/>
    </source>
</evidence>
<comment type="subunit">
    <text evidence="11 13 14">Forms a heterotetramer with UvrA during the search for lesions. Interacts with UvrC in an incision complex.</text>
</comment>
<keyword evidence="5 13" id="KW-0227">DNA damage</keyword>
<evidence type="ECO:0000256" key="15">
    <source>
        <dbReference type="SAM" id="Coils"/>
    </source>
</evidence>
<evidence type="ECO:0000256" key="8">
    <source>
        <dbReference type="ARBA" id="ARBA00022881"/>
    </source>
</evidence>
<keyword evidence="3 13" id="KW-0963">Cytoplasm</keyword>
<evidence type="ECO:0000259" key="16">
    <source>
        <dbReference type="PROSITE" id="PS50151"/>
    </source>
</evidence>
<evidence type="ECO:0000256" key="7">
    <source>
        <dbReference type="ARBA" id="ARBA00022840"/>
    </source>
</evidence>
<dbReference type="InterPro" id="IPR024759">
    <property type="entry name" value="UvrB_YAD/RRR_dom"/>
</dbReference>
<dbReference type="Pfam" id="PF04851">
    <property type="entry name" value="ResIII"/>
    <property type="match status" value="1"/>
</dbReference>
<evidence type="ECO:0000256" key="12">
    <source>
        <dbReference type="ARBA" id="ARBA00029504"/>
    </source>
</evidence>
<dbReference type="Gene3D" id="4.10.860.10">
    <property type="entry name" value="UVR domain"/>
    <property type="match status" value="1"/>
</dbReference>
<keyword evidence="7 13" id="KW-0067">ATP-binding</keyword>
<dbReference type="SUPFAM" id="SSF46600">
    <property type="entry name" value="C-terminal UvrC-binding domain of UvrB"/>
    <property type="match status" value="1"/>
</dbReference>
<evidence type="ECO:0000256" key="2">
    <source>
        <dbReference type="ARBA" id="ARBA00008533"/>
    </source>
</evidence>
<dbReference type="GO" id="GO:0003677">
    <property type="term" value="F:DNA binding"/>
    <property type="evidence" value="ECO:0007669"/>
    <property type="project" value="UniProtKB-UniRule"/>
</dbReference>
<dbReference type="InterPro" id="IPR014001">
    <property type="entry name" value="Helicase_ATP-bd"/>
</dbReference>